<dbReference type="EMBL" id="CP002546">
    <property type="protein sequence ID" value="ADY57686.1"/>
    <property type="molecule type" value="Genomic_DNA"/>
</dbReference>
<sequence length="279" mass="30780">MSSASKSRTRLFRAVCTLALCAAPCLASLASSSRTSSQPLTDAAAGRSPLVMHIHMVHMREFDLREGKAVARFEFHNSSDQTLHIDKIKPSCGCVTTRLNQPLDGYESEASGEFYLEVDTSAESSGQHQYDVAIHYHMGDKKDADAPSQTEQVVFRVDVPEKKVTVRPRALIFYQFTEQPTVQPVNITDFRQGKDLEVLDVRVECPHVTSGELQRTADENGNVKWTFPITAAGAVPSGRQTGQVFIRTNDSEFGELRIPVLIYGPPEQQTAKPAAKGEK</sequence>
<evidence type="ECO:0008006" key="4">
    <source>
        <dbReference type="Google" id="ProtNLM"/>
    </source>
</evidence>
<feature type="signal peptide" evidence="1">
    <location>
        <begin position="1"/>
        <end position="27"/>
    </location>
</feature>
<dbReference type="KEGG" id="pbs:Plabr_0056"/>
<gene>
    <name evidence="2" type="ordered locus">Plabr_0056</name>
</gene>
<name>F0SLK3_RUBBR</name>
<organism evidence="2 3">
    <name type="scientific">Rubinisphaera brasiliensis (strain ATCC 49424 / DSM 5305 / JCM 21570 / IAM 15109 / NBRC 103401 / IFAM 1448)</name>
    <name type="common">Planctomyces brasiliensis</name>
    <dbReference type="NCBI Taxonomy" id="756272"/>
    <lineage>
        <taxon>Bacteria</taxon>
        <taxon>Pseudomonadati</taxon>
        <taxon>Planctomycetota</taxon>
        <taxon>Planctomycetia</taxon>
        <taxon>Planctomycetales</taxon>
        <taxon>Planctomycetaceae</taxon>
        <taxon>Rubinisphaera</taxon>
    </lineage>
</organism>
<feature type="chain" id="PRO_5003257116" description="DUF1573 domain-containing protein" evidence="1">
    <location>
        <begin position="28"/>
        <end position="279"/>
    </location>
</feature>
<evidence type="ECO:0000313" key="2">
    <source>
        <dbReference type="EMBL" id="ADY57686.1"/>
    </source>
</evidence>
<reference evidence="3" key="1">
    <citation type="submission" date="2011-02" db="EMBL/GenBank/DDBJ databases">
        <title>The complete genome of Planctomyces brasiliensis DSM 5305.</title>
        <authorList>
            <person name="Lucas S."/>
            <person name="Copeland A."/>
            <person name="Lapidus A."/>
            <person name="Bruce D."/>
            <person name="Goodwin L."/>
            <person name="Pitluck S."/>
            <person name="Kyrpides N."/>
            <person name="Mavromatis K."/>
            <person name="Pagani I."/>
            <person name="Ivanova N."/>
            <person name="Ovchinnikova G."/>
            <person name="Lu M."/>
            <person name="Detter J.C."/>
            <person name="Han C."/>
            <person name="Land M."/>
            <person name="Hauser L."/>
            <person name="Markowitz V."/>
            <person name="Cheng J.-F."/>
            <person name="Hugenholtz P."/>
            <person name="Woyke T."/>
            <person name="Wu D."/>
            <person name="Tindall B."/>
            <person name="Pomrenke H.G."/>
            <person name="Brambilla E."/>
            <person name="Klenk H.-P."/>
            <person name="Eisen J.A."/>
        </authorList>
    </citation>
    <scope>NUCLEOTIDE SEQUENCE [LARGE SCALE GENOMIC DNA]</scope>
    <source>
        <strain evidence="3">ATCC 49424 / DSM 5305 / JCM 21570 / NBRC 103401 / IFAM 1448</strain>
    </source>
</reference>
<protein>
    <recommendedName>
        <fullName evidence="4">DUF1573 domain-containing protein</fullName>
    </recommendedName>
</protein>
<keyword evidence="3" id="KW-1185">Reference proteome</keyword>
<dbReference type="OrthoDB" id="215501at2"/>
<dbReference type="HOGENOM" id="CLU_997095_0_0_0"/>
<dbReference type="Proteomes" id="UP000006860">
    <property type="component" value="Chromosome"/>
</dbReference>
<keyword evidence="1" id="KW-0732">Signal</keyword>
<dbReference type="Pfam" id="PF07610">
    <property type="entry name" value="DUF1573"/>
    <property type="match status" value="1"/>
</dbReference>
<accession>F0SLK3</accession>
<dbReference type="AlphaFoldDB" id="F0SLK3"/>
<dbReference type="eggNOG" id="ENOG5033DMV">
    <property type="taxonomic scope" value="Bacteria"/>
</dbReference>
<proteinExistence type="predicted"/>
<evidence type="ECO:0000313" key="3">
    <source>
        <dbReference type="Proteomes" id="UP000006860"/>
    </source>
</evidence>
<evidence type="ECO:0000256" key="1">
    <source>
        <dbReference type="SAM" id="SignalP"/>
    </source>
</evidence>
<dbReference type="InterPro" id="IPR011467">
    <property type="entry name" value="DUF1573"/>
</dbReference>